<name>A0A4R3MV07_9FIRM</name>
<evidence type="ECO:0000256" key="1">
    <source>
        <dbReference type="SAM" id="Phobius"/>
    </source>
</evidence>
<keyword evidence="1" id="KW-0812">Transmembrane</keyword>
<keyword evidence="3" id="KW-1185">Reference proteome</keyword>
<organism evidence="2 3">
    <name type="scientific">Natranaerovirga pectinivora</name>
    <dbReference type="NCBI Taxonomy" id="682400"/>
    <lineage>
        <taxon>Bacteria</taxon>
        <taxon>Bacillati</taxon>
        <taxon>Bacillota</taxon>
        <taxon>Clostridia</taxon>
        <taxon>Lachnospirales</taxon>
        <taxon>Natranaerovirgaceae</taxon>
        <taxon>Natranaerovirga</taxon>
    </lineage>
</organism>
<keyword evidence="1" id="KW-1133">Transmembrane helix</keyword>
<dbReference type="AlphaFoldDB" id="A0A4R3MV07"/>
<dbReference type="EMBL" id="SMAL01000001">
    <property type="protein sequence ID" value="TCT17146.1"/>
    <property type="molecule type" value="Genomic_DNA"/>
</dbReference>
<protein>
    <submittedName>
        <fullName evidence="2">Uncharacterized protein</fullName>
    </submittedName>
</protein>
<dbReference type="Proteomes" id="UP000294902">
    <property type="component" value="Unassembled WGS sequence"/>
</dbReference>
<feature type="transmembrane region" description="Helical" evidence="1">
    <location>
        <begin position="178"/>
        <end position="199"/>
    </location>
</feature>
<reference evidence="2 3" key="1">
    <citation type="submission" date="2019-03" db="EMBL/GenBank/DDBJ databases">
        <title>Genomic Encyclopedia of Type Strains, Phase IV (KMG-IV): sequencing the most valuable type-strain genomes for metagenomic binning, comparative biology and taxonomic classification.</title>
        <authorList>
            <person name="Goeker M."/>
        </authorList>
    </citation>
    <scope>NUCLEOTIDE SEQUENCE [LARGE SCALE GENOMIC DNA]</scope>
    <source>
        <strain evidence="2 3">DSM 24629</strain>
    </source>
</reference>
<dbReference type="OrthoDB" id="1808902at2"/>
<evidence type="ECO:0000313" key="3">
    <source>
        <dbReference type="Proteomes" id="UP000294902"/>
    </source>
</evidence>
<evidence type="ECO:0000313" key="2">
    <source>
        <dbReference type="EMBL" id="TCT17146.1"/>
    </source>
</evidence>
<keyword evidence="1" id="KW-0472">Membrane</keyword>
<gene>
    <name evidence="2" type="ORF">EDC18_101444</name>
</gene>
<accession>A0A4R3MV07</accession>
<comment type="caution">
    <text evidence="2">The sequence shown here is derived from an EMBL/GenBank/DDBJ whole genome shotgun (WGS) entry which is preliminary data.</text>
</comment>
<proteinExistence type="predicted"/>
<dbReference type="RefSeq" id="WP_132249793.1">
    <property type="nucleotide sequence ID" value="NZ_SMAL01000001.1"/>
</dbReference>
<sequence length="209" mass="24438">MKLKSSGRILIYIIFTFLSGLAALASFPYYTNEELIDKSDLIIVGELVGPTGEEEFNNRFWWTEWQINIEYVIKGEVEEKAFIIRTPGAKDKNISTSIDFTLNDNHKYVLLFLYKSNDFYVPFSPQAIEYLMLKESNSDNLFTRFEFYDESIKNDIESYTRLNNITLEFKKEHNSNNIVVLISVIVGAFTIVFLAFRFLNKKLTRNKEN</sequence>
<feature type="transmembrane region" description="Helical" evidence="1">
    <location>
        <begin position="9"/>
        <end position="30"/>
    </location>
</feature>